<dbReference type="EMBL" id="JALLAZ020000215">
    <property type="protein sequence ID" value="KAL3800404.1"/>
    <property type="molecule type" value="Genomic_DNA"/>
</dbReference>
<dbReference type="Gene3D" id="3.10.180.10">
    <property type="entry name" value="2,3-Dihydroxybiphenyl 1,2-Dioxygenase, domain 1"/>
    <property type="match status" value="1"/>
</dbReference>
<dbReference type="CDD" id="cd06587">
    <property type="entry name" value="VOC"/>
    <property type="match status" value="1"/>
</dbReference>
<dbReference type="InterPro" id="IPR004360">
    <property type="entry name" value="Glyas_Fos-R_dOase_dom"/>
</dbReference>
<dbReference type="SUPFAM" id="SSF54593">
    <property type="entry name" value="Glyoxalase/Bleomycin resistance protein/Dihydroxybiphenyl dioxygenase"/>
    <property type="match status" value="1"/>
</dbReference>
<reference evidence="2 3" key="1">
    <citation type="submission" date="2024-10" db="EMBL/GenBank/DDBJ databases">
        <title>Updated reference genomes for cyclostephanoid diatoms.</title>
        <authorList>
            <person name="Roberts W.R."/>
            <person name="Alverson A.J."/>
        </authorList>
    </citation>
    <scope>NUCLEOTIDE SEQUENCE [LARGE SCALE GENOMIC DNA]</scope>
    <source>
        <strain evidence="2 3">AJA276-08</strain>
    </source>
</reference>
<sequence>MASLNCFASSFATPSASLSSSFIVATTDACSMTATDATTLGSRVLRSLVQEASINTQAQSLDLGGIVWLEHLNLVVGDMSTATKFYVDFLGMTPERDANPKSNHFNLGQQQLHLAAAEHDGDSPQRVTGSIGLTVPSLQSIRSRLPRAKSELKGSLFTVEGDDDANVLTVTCPWGNVIHLYDISIDDEHQCTDAASQSSSKKMVVFHSSGGVYGPHRMAVRGQPGIRYVEIACRKGTIDSIAEFYKELIGCHVTRTKGVAIVCVGPGVHLTFVESEQLTENSVKRMEGVHACIYIPNFQRTYNLLKERNLVWTNPRFMHLDSCETWEECLSSRTFRFKDILDLETGEKILELEHETRPMLHGQYMKVPPYIPN</sequence>
<dbReference type="Proteomes" id="UP001530315">
    <property type="component" value="Unassembled WGS sequence"/>
</dbReference>
<dbReference type="PANTHER" id="PTHR40280">
    <property type="entry name" value="BLR6907 PROTEIN"/>
    <property type="match status" value="1"/>
</dbReference>
<evidence type="ECO:0000259" key="1">
    <source>
        <dbReference type="PROSITE" id="PS51819"/>
    </source>
</evidence>
<dbReference type="PANTHER" id="PTHR40280:SF1">
    <property type="entry name" value="VOC DOMAIN-CONTAINING PROTEIN"/>
    <property type="match status" value="1"/>
</dbReference>
<evidence type="ECO:0000313" key="2">
    <source>
        <dbReference type="EMBL" id="KAL3800404.1"/>
    </source>
</evidence>
<evidence type="ECO:0000313" key="3">
    <source>
        <dbReference type="Proteomes" id="UP001530315"/>
    </source>
</evidence>
<feature type="domain" description="VOC" evidence="1">
    <location>
        <begin position="68"/>
        <end position="183"/>
    </location>
</feature>
<dbReference type="InterPro" id="IPR029068">
    <property type="entry name" value="Glyas_Bleomycin-R_OHBP_Dase"/>
</dbReference>
<proteinExistence type="predicted"/>
<gene>
    <name evidence="2" type="ORF">ACHAW5_009082</name>
</gene>
<dbReference type="PROSITE" id="PS51819">
    <property type="entry name" value="VOC"/>
    <property type="match status" value="1"/>
</dbReference>
<protein>
    <recommendedName>
        <fullName evidence="1">VOC domain-containing protein</fullName>
    </recommendedName>
</protein>
<dbReference type="AlphaFoldDB" id="A0ABD3QJT2"/>
<dbReference type="Pfam" id="PF00903">
    <property type="entry name" value="Glyoxalase"/>
    <property type="match status" value="1"/>
</dbReference>
<accession>A0ABD3QJT2</accession>
<keyword evidence="3" id="KW-1185">Reference proteome</keyword>
<dbReference type="InterPro" id="IPR037523">
    <property type="entry name" value="VOC_core"/>
</dbReference>
<organism evidence="2 3">
    <name type="scientific">Stephanodiscus triporus</name>
    <dbReference type="NCBI Taxonomy" id="2934178"/>
    <lineage>
        <taxon>Eukaryota</taxon>
        <taxon>Sar</taxon>
        <taxon>Stramenopiles</taxon>
        <taxon>Ochrophyta</taxon>
        <taxon>Bacillariophyta</taxon>
        <taxon>Coscinodiscophyceae</taxon>
        <taxon>Thalassiosirophycidae</taxon>
        <taxon>Stephanodiscales</taxon>
        <taxon>Stephanodiscaceae</taxon>
        <taxon>Stephanodiscus</taxon>
    </lineage>
</organism>
<name>A0ABD3QJT2_9STRA</name>
<comment type="caution">
    <text evidence="2">The sequence shown here is derived from an EMBL/GenBank/DDBJ whole genome shotgun (WGS) entry which is preliminary data.</text>
</comment>